<accession>A0A450TGL0</accession>
<protein>
    <submittedName>
        <fullName evidence="2">Fic/DOC family protein</fullName>
    </submittedName>
</protein>
<gene>
    <name evidence="2" type="ORF">BECKDK2373C_GA0170839_11463</name>
</gene>
<dbReference type="SUPFAM" id="SSF140931">
    <property type="entry name" value="Fic-like"/>
    <property type="match status" value="1"/>
</dbReference>
<feature type="domain" description="Fido" evidence="1">
    <location>
        <begin position="94"/>
        <end position="238"/>
    </location>
</feature>
<proteinExistence type="predicted"/>
<dbReference type="EMBL" id="CAADEY010000146">
    <property type="protein sequence ID" value="VFJ66337.1"/>
    <property type="molecule type" value="Genomic_DNA"/>
</dbReference>
<dbReference type="InterPro" id="IPR003812">
    <property type="entry name" value="Fido"/>
</dbReference>
<evidence type="ECO:0000313" key="2">
    <source>
        <dbReference type="EMBL" id="VFJ66337.1"/>
    </source>
</evidence>
<evidence type="ECO:0000259" key="1">
    <source>
        <dbReference type="PROSITE" id="PS51459"/>
    </source>
</evidence>
<dbReference type="InterPro" id="IPR036597">
    <property type="entry name" value="Fido-like_dom_sf"/>
</dbReference>
<dbReference type="Pfam" id="PF02661">
    <property type="entry name" value="Fic"/>
    <property type="match status" value="1"/>
</dbReference>
<sequence>MHNQALDKRWHQDNSPPRKQAIRLIEDAIRNKYANLSRAAFSRIFDQAWNRGMKAPDESALAGQLRIADGAEADVANQVILLLLIDRFWAPDAALARPLQTIHSMLFGLNGANDFRTEIEVKDFDDELRTKVEEVRIRLDEIESLAWTFTSYLRNAGMEIQAMFLAHVFASAIRIHPFPDGNGRTARLFVQYALRCWRLPFLPIPKVRNDLGWKQALATAIDGDAGPLAEQFQVRMMAGFGHGATVGGGPDERVANISVINPDSWKKERAAG</sequence>
<dbReference type="AlphaFoldDB" id="A0A450TGL0"/>
<organism evidence="2">
    <name type="scientific">Candidatus Kentrum sp. DK</name>
    <dbReference type="NCBI Taxonomy" id="2126562"/>
    <lineage>
        <taxon>Bacteria</taxon>
        <taxon>Pseudomonadati</taxon>
        <taxon>Pseudomonadota</taxon>
        <taxon>Gammaproteobacteria</taxon>
        <taxon>Candidatus Kentrum</taxon>
    </lineage>
</organism>
<reference evidence="2" key="1">
    <citation type="submission" date="2019-02" db="EMBL/GenBank/DDBJ databases">
        <authorList>
            <person name="Gruber-Vodicka R. H."/>
            <person name="Seah K. B. B."/>
        </authorList>
    </citation>
    <scope>NUCLEOTIDE SEQUENCE</scope>
    <source>
        <strain evidence="2">BECK_DK161</strain>
    </source>
</reference>
<name>A0A450TGL0_9GAMM</name>
<dbReference type="Gene3D" id="1.10.3290.10">
    <property type="entry name" value="Fido-like domain"/>
    <property type="match status" value="1"/>
</dbReference>
<dbReference type="PROSITE" id="PS51459">
    <property type="entry name" value="FIDO"/>
    <property type="match status" value="1"/>
</dbReference>